<protein>
    <submittedName>
        <fullName evidence="1">DNA-3-methyladenine glycosylase I</fullName>
    </submittedName>
</protein>
<dbReference type="Gene3D" id="1.10.340.30">
    <property type="entry name" value="Hypothetical protein, domain 2"/>
    <property type="match status" value="1"/>
</dbReference>
<dbReference type="EMBL" id="JALXSQ010000005">
    <property type="protein sequence ID" value="MCT2042165.1"/>
    <property type="molecule type" value="Genomic_DNA"/>
</dbReference>
<dbReference type="RefSeq" id="WP_260103793.1">
    <property type="nucleotide sequence ID" value="NZ_JALXSQ010000005.1"/>
</dbReference>
<dbReference type="SUPFAM" id="SSF48150">
    <property type="entry name" value="DNA-glycosylase"/>
    <property type="match status" value="1"/>
</dbReference>
<evidence type="ECO:0000313" key="2">
    <source>
        <dbReference type="Proteomes" id="UP001525379"/>
    </source>
</evidence>
<evidence type="ECO:0000313" key="1">
    <source>
        <dbReference type="EMBL" id="MCT2042165.1"/>
    </source>
</evidence>
<reference evidence="1 2" key="1">
    <citation type="submission" date="2022-04" db="EMBL/GenBank/DDBJ databases">
        <title>Human microbiome associated bacterial genomes.</title>
        <authorList>
            <person name="Sandstrom S."/>
            <person name="Salamzade R."/>
            <person name="Kalan L.R."/>
        </authorList>
    </citation>
    <scope>NUCLEOTIDE SEQUENCE [LARGE SCALE GENOMIC DNA]</scope>
    <source>
        <strain evidence="2">p3-SID1799</strain>
    </source>
</reference>
<proteinExistence type="predicted"/>
<dbReference type="InterPro" id="IPR052891">
    <property type="entry name" value="DNA-3mA_glycosylase"/>
</dbReference>
<comment type="caution">
    <text evidence="1">The sequence shown here is derived from an EMBL/GenBank/DDBJ whole genome shotgun (WGS) entry which is preliminary data.</text>
</comment>
<name>A0ABT2HVJ6_9MICO</name>
<dbReference type="PANTHER" id="PTHR30037">
    <property type="entry name" value="DNA-3-METHYLADENINE GLYCOSYLASE 1"/>
    <property type="match status" value="1"/>
</dbReference>
<sequence length="193" mass="21584">MSGPVNLAPGFERGPDGVARPAWANANELMRDYYDSEWGFPVRDERGLFERLSLEAFQSGLAWSTILVKRPAFRRAFANFDVEMLAEWGEHDIEQLLLDASIVRNRRKIEATLNNAQACLKLREHGGLAKLVWTYASTQPLTVRSHPEAPSETDASRELARELKRHSFRHVGPVTIQALMDATGVAGIRDGVS</sequence>
<gene>
    <name evidence="1" type="ORF">M3D15_02240</name>
</gene>
<dbReference type="InterPro" id="IPR005019">
    <property type="entry name" value="Adenine_glyco"/>
</dbReference>
<keyword evidence="2" id="KW-1185">Reference proteome</keyword>
<accession>A0ABT2HVJ6</accession>
<organism evidence="1 2">
    <name type="scientific">Pseudoclavibacter albus</name>
    <dbReference type="NCBI Taxonomy" id="272241"/>
    <lineage>
        <taxon>Bacteria</taxon>
        <taxon>Bacillati</taxon>
        <taxon>Actinomycetota</taxon>
        <taxon>Actinomycetes</taxon>
        <taxon>Micrococcales</taxon>
        <taxon>Microbacteriaceae</taxon>
        <taxon>Pseudoclavibacter</taxon>
    </lineage>
</organism>
<dbReference type="Pfam" id="PF03352">
    <property type="entry name" value="Adenine_glyco"/>
    <property type="match status" value="1"/>
</dbReference>
<dbReference type="Proteomes" id="UP001525379">
    <property type="component" value="Unassembled WGS sequence"/>
</dbReference>
<dbReference type="PANTHER" id="PTHR30037:SF4">
    <property type="entry name" value="DNA-3-METHYLADENINE GLYCOSYLASE I"/>
    <property type="match status" value="1"/>
</dbReference>
<dbReference type="InterPro" id="IPR011257">
    <property type="entry name" value="DNA_glycosylase"/>
</dbReference>